<dbReference type="Proteomes" id="UP000184073">
    <property type="component" value="Unassembled WGS sequence"/>
</dbReference>
<dbReference type="InterPro" id="IPR036188">
    <property type="entry name" value="FAD/NAD-bd_sf"/>
</dbReference>
<dbReference type="InterPro" id="IPR051209">
    <property type="entry name" value="FAD-bind_Monooxygenase_sf"/>
</dbReference>
<reference evidence="8" key="1">
    <citation type="journal article" date="2017" name="Genome Biol.">
        <title>Comparative genomics reveals high biological diversity and specific adaptations in the industrially and medically important fungal genus Aspergillus.</title>
        <authorList>
            <person name="de Vries R.P."/>
            <person name="Riley R."/>
            <person name="Wiebenga A."/>
            <person name="Aguilar-Osorio G."/>
            <person name="Amillis S."/>
            <person name="Uchima C.A."/>
            <person name="Anderluh G."/>
            <person name="Asadollahi M."/>
            <person name="Askin M."/>
            <person name="Barry K."/>
            <person name="Battaglia E."/>
            <person name="Bayram O."/>
            <person name="Benocci T."/>
            <person name="Braus-Stromeyer S.A."/>
            <person name="Caldana C."/>
            <person name="Canovas D."/>
            <person name="Cerqueira G.C."/>
            <person name="Chen F."/>
            <person name="Chen W."/>
            <person name="Choi C."/>
            <person name="Clum A."/>
            <person name="Dos Santos R.A."/>
            <person name="Damasio A.R."/>
            <person name="Diallinas G."/>
            <person name="Emri T."/>
            <person name="Fekete E."/>
            <person name="Flipphi M."/>
            <person name="Freyberg S."/>
            <person name="Gallo A."/>
            <person name="Gournas C."/>
            <person name="Habgood R."/>
            <person name="Hainaut M."/>
            <person name="Harispe M.L."/>
            <person name="Henrissat B."/>
            <person name="Hilden K.S."/>
            <person name="Hope R."/>
            <person name="Hossain A."/>
            <person name="Karabika E."/>
            <person name="Karaffa L."/>
            <person name="Karanyi Z."/>
            <person name="Krasevec N."/>
            <person name="Kuo A."/>
            <person name="Kusch H."/>
            <person name="LaButti K."/>
            <person name="Lagendijk E.L."/>
            <person name="Lapidus A."/>
            <person name="Levasseur A."/>
            <person name="Lindquist E."/>
            <person name="Lipzen A."/>
            <person name="Logrieco A.F."/>
            <person name="MacCabe A."/>
            <person name="Maekelae M.R."/>
            <person name="Malavazi I."/>
            <person name="Melin P."/>
            <person name="Meyer V."/>
            <person name="Mielnichuk N."/>
            <person name="Miskei M."/>
            <person name="Molnar A.P."/>
            <person name="Mule G."/>
            <person name="Ngan C.Y."/>
            <person name="Orejas M."/>
            <person name="Orosz E."/>
            <person name="Ouedraogo J.P."/>
            <person name="Overkamp K.M."/>
            <person name="Park H.-S."/>
            <person name="Perrone G."/>
            <person name="Piumi F."/>
            <person name="Punt P.J."/>
            <person name="Ram A.F."/>
            <person name="Ramon A."/>
            <person name="Rauscher S."/>
            <person name="Record E."/>
            <person name="Riano-Pachon D.M."/>
            <person name="Robert V."/>
            <person name="Roehrig J."/>
            <person name="Ruller R."/>
            <person name="Salamov A."/>
            <person name="Salih N.S."/>
            <person name="Samson R.A."/>
            <person name="Sandor E."/>
            <person name="Sanguinetti M."/>
            <person name="Schuetze T."/>
            <person name="Sepcic K."/>
            <person name="Shelest E."/>
            <person name="Sherlock G."/>
            <person name="Sophianopoulou V."/>
            <person name="Squina F.M."/>
            <person name="Sun H."/>
            <person name="Susca A."/>
            <person name="Todd R.B."/>
            <person name="Tsang A."/>
            <person name="Unkles S.E."/>
            <person name="van de Wiele N."/>
            <person name="van Rossen-Uffink D."/>
            <person name="Oliveira J.V."/>
            <person name="Vesth T.C."/>
            <person name="Visser J."/>
            <person name="Yu J.-H."/>
            <person name="Zhou M."/>
            <person name="Andersen M.R."/>
            <person name="Archer D.B."/>
            <person name="Baker S.E."/>
            <person name="Benoit I."/>
            <person name="Brakhage A.A."/>
            <person name="Braus G.H."/>
            <person name="Fischer R."/>
            <person name="Frisvad J.C."/>
            <person name="Goldman G.H."/>
            <person name="Houbraken J."/>
            <person name="Oakley B."/>
            <person name="Pocsi I."/>
            <person name="Scazzocchio C."/>
            <person name="Seiboth B."/>
            <person name="vanKuyk P.A."/>
            <person name="Wortman J."/>
            <person name="Dyer P.S."/>
            <person name="Grigoriev I.V."/>
        </authorList>
    </citation>
    <scope>NUCLEOTIDE SEQUENCE [LARGE SCALE GENOMIC DNA]</scope>
    <source>
        <strain evidence="8">CBS 583.65</strain>
    </source>
</reference>
<dbReference type="GO" id="GO:0004499">
    <property type="term" value="F:N,N-dimethylaniline monooxygenase activity"/>
    <property type="evidence" value="ECO:0007669"/>
    <property type="project" value="InterPro"/>
</dbReference>
<dbReference type="GO" id="GO:0050660">
    <property type="term" value="F:flavin adenine dinucleotide binding"/>
    <property type="evidence" value="ECO:0007669"/>
    <property type="project" value="InterPro"/>
</dbReference>
<dbReference type="RefSeq" id="XP_040667465.1">
    <property type="nucleotide sequence ID" value="XM_040817340.1"/>
</dbReference>
<dbReference type="PANTHER" id="PTHR42877">
    <property type="entry name" value="L-ORNITHINE N(5)-MONOOXYGENASE-RELATED"/>
    <property type="match status" value="1"/>
</dbReference>
<dbReference type="PANTHER" id="PTHR42877:SF7">
    <property type="entry name" value="FLAVIN-BINDING MONOOXYGENASE-RELATED"/>
    <property type="match status" value="1"/>
</dbReference>
<feature type="region of interest" description="Disordered" evidence="6">
    <location>
        <begin position="29"/>
        <end position="59"/>
    </location>
</feature>
<feature type="region of interest" description="Disordered" evidence="6">
    <location>
        <begin position="633"/>
        <end position="653"/>
    </location>
</feature>
<gene>
    <name evidence="7" type="ORF">ASPVEDRAFT_83232</name>
</gene>
<proteinExistence type="inferred from homology"/>
<keyword evidence="3" id="KW-0285">Flavoprotein</keyword>
<keyword evidence="8" id="KW-1185">Reference proteome</keyword>
<dbReference type="GO" id="GO:0050661">
    <property type="term" value="F:NADP binding"/>
    <property type="evidence" value="ECO:0007669"/>
    <property type="project" value="InterPro"/>
</dbReference>
<evidence type="ECO:0000256" key="6">
    <source>
        <dbReference type="SAM" id="MobiDB-lite"/>
    </source>
</evidence>
<evidence type="ECO:0000256" key="1">
    <source>
        <dbReference type="ARBA" id="ARBA00001974"/>
    </source>
</evidence>
<dbReference type="GeneID" id="63732851"/>
<dbReference type="Pfam" id="PF00743">
    <property type="entry name" value="FMO-like"/>
    <property type="match status" value="1"/>
</dbReference>
<keyword evidence="4" id="KW-0274">FAD</keyword>
<dbReference type="InterPro" id="IPR020946">
    <property type="entry name" value="Flavin_mOase-like"/>
</dbReference>
<keyword evidence="5" id="KW-0560">Oxidoreductase</keyword>
<dbReference type="STRING" id="1036611.A0A1L9PJQ1"/>
<feature type="compositionally biased region" description="Basic and acidic residues" evidence="6">
    <location>
        <begin position="633"/>
        <end position="644"/>
    </location>
</feature>
<evidence type="ECO:0000256" key="5">
    <source>
        <dbReference type="ARBA" id="ARBA00023002"/>
    </source>
</evidence>
<dbReference type="PRINTS" id="PR00368">
    <property type="entry name" value="FADPNR"/>
</dbReference>
<accession>A0A1L9PJQ1</accession>
<name>A0A1L9PJQ1_ASPVE</name>
<sequence>MAALTDSPFLSLAASPVVDTKAPAAVTVEETADSTSSSIGVESEQGQVKPNPEIGPYGPSDQNYKYFTPFISERPVDEARPLKVIYIGAGISGILAAIKFRQAVPNLDLTIYEKNSELGGTWFENKYPGCACDVPSHGYQLSFESWTGWSHFFSGAEEILEYWKRIAHKYGVRKHIQFNSRCLGARWNGSLGKWFVQIMEEGPSGKRVFEDSADVFITGTGLLNEWKWPAIPGIERFGGKLLHSACWDESYDMTGKQIAVIGAGSSGIQIVPALVDKVKRMDHYVRGKTWISSQHGGERLSTRTDGKGGNFAYREEEKQAWRSDTASYMEYRKELELEMQTLYAKSQRDSDLQNSARAQYQADMQRRLRDKPELLKELLPEFPPLCKRLTPGPGYLEALTSPKVNVITNRIIAIDETGVTTSCGTYRPVDAIVCATGFHIGSGFPIIGRNGVNLRDKYSERPESYLGLATDGFPNFFQSLGPNSFQGAGNLLIMLEQIHGYFAQVVARMACDNIGIVEPKRAQVLNFTRYCEKYFERTVYSADCASWYKLATPGQSLEDRKKARVTALWPGSSLHCLRALEKVRWEDYELKPYDGNEFGWFGNGWAVAERLGQLDVPAITSYLGQTGFVDDVNPRESEVSKGQKDGATQGITG</sequence>
<dbReference type="Gene3D" id="3.50.50.60">
    <property type="entry name" value="FAD/NAD(P)-binding domain"/>
    <property type="match status" value="2"/>
</dbReference>
<evidence type="ECO:0000256" key="2">
    <source>
        <dbReference type="ARBA" id="ARBA00010139"/>
    </source>
</evidence>
<evidence type="ECO:0000313" key="7">
    <source>
        <dbReference type="EMBL" id="OJJ01703.1"/>
    </source>
</evidence>
<dbReference type="OrthoDB" id="74360at2759"/>
<comment type="similarity">
    <text evidence="2">Belongs to the FAD-binding monooxygenase family.</text>
</comment>
<organism evidence="7 8">
    <name type="scientific">Aspergillus versicolor CBS 583.65</name>
    <dbReference type="NCBI Taxonomy" id="1036611"/>
    <lineage>
        <taxon>Eukaryota</taxon>
        <taxon>Fungi</taxon>
        <taxon>Dikarya</taxon>
        <taxon>Ascomycota</taxon>
        <taxon>Pezizomycotina</taxon>
        <taxon>Eurotiomycetes</taxon>
        <taxon>Eurotiomycetidae</taxon>
        <taxon>Eurotiales</taxon>
        <taxon>Aspergillaceae</taxon>
        <taxon>Aspergillus</taxon>
        <taxon>Aspergillus subgen. Nidulantes</taxon>
    </lineage>
</organism>
<evidence type="ECO:0000256" key="4">
    <source>
        <dbReference type="ARBA" id="ARBA00022827"/>
    </source>
</evidence>
<dbReference type="AlphaFoldDB" id="A0A1L9PJQ1"/>
<dbReference type="VEuPathDB" id="FungiDB:ASPVEDRAFT_83232"/>
<evidence type="ECO:0000313" key="8">
    <source>
        <dbReference type="Proteomes" id="UP000184073"/>
    </source>
</evidence>
<evidence type="ECO:0000256" key="3">
    <source>
        <dbReference type="ARBA" id="ARBA00022630"/>
    </source>
</evidence>
<protein>
    <recommendedName>
        <fullName evidence="9">FAD/NAD(P)-binding domain-containing protein</fullName>
    </recommendedName>
</protein>
<dbReference type="SUPFAM" id="SSF51905">
    <property type="entry name" value="FAD/NAD(P)-binding domain"/>
    <property type="match status" value="3"/>
</dbReference>
<feature type="compositionally biased region" description="Polar residues" evidence="6">
    <location>
        <begin position="33"/>
        <end position="48"/>
    </location>
</feature>
<dbReference type="EMBL" id="KV878128">
    <property type="protein sequence ID" value="OJJ01703.1"/>
    <property type="molecule type" value="Genomic_DNA"/>
</dbReference>
<comment type="cofactor">
    <cofactor evidence="1">
        <name>FAD</name>
        <dbReference type="ChEBI" id="CHEBI:57692"/>
    </cofactor>
</comment>
<evidence type="ECO:0008006" key="9">
    <source>
        <dbReference type="Google" id="ProtNLM"/>
    </source>
</evidence>